<organism evidence="1 2">
    <name type="scientific">Hyaloscypha hepaticicola</name>
    <dbReference type="NCBI Taxonomy" id="2082293"/>
    <lineage>
        <taxon>Eukaryota</taxon>
        <taxon>Fungi</taxon>
        <taxon>Dikarya</taxon>
        <taxon>Ascomycota</taxon>
        <taxon>Pezizomycotina</taxon>
        <taxon>Leotiomycetes</taxon>
        <taxon>Helotiales</taxon>
        <taxon>Hyaloscyphaceae</taxon>
        <taxon>Hyaloscypha</taxon>
    </lineage>
</organism>
<gene>
    <name evidence="1" type="ORF">NA56DRAFT_663063</name>
</gene>
<evidence type="ECO:0000313" key="1">
    <source>
        <dbReference type="EMBL" id="PMD16588.1"/>
    </source>
</evidence>
<dbReference type="OrthoDB" id="3518809at2759"/>
<keyword evidence="2" id="KW-1185">Reference proteome</keyword>
<dbReference type="AlphaFoldDB" id="A0A2J6PRE4"/>
<name>A0A2J6PRE4_9HELO</name>
<dbReference type="EMBL" id="KZ613505">
    <property type="protein sequence ID" value="PMD16588.1"/>
    <property type="molecule type" value="Genomic_DNA"/>
</dbReference>
<dbReference type="Proteomes" id="UP000235672">
    <property type="component" value="Unassembled WGS sequence"/>
</dbReference>
<accession>A0A2J6PRE4</accession>
<evidence type="ECO:0000313" key="2">
    <source>
        <dbReference type="Proteomes" id="UP000235672"/>
    </source>
</evidence>
<sequence>MHFAIGNNLLPNLNSITQQPVQTFKDFQLFDALDDDFEMYGTAMGSGFDFAHSFDQRIPQELENPFEPSVQGSESLLTQTASEYTPVAWDATVYTPQVHLPSLNIHNSIFINEECFQSPQKSTGQSSDAAPWTNCSQDTAPLALQSSPYTPTRGGSEKLMEIGMLEGQNKVLGIDWSFQDFD</sequence>
<proteinExistence type="predicted"/>
<reference evidence="1 2" key="1">
    <citation type="submission" date="2016-05" db="EMBL/GenBank/DDBJ databases">
        <title>A degradative enzymes factory behind the ericoid mycorrhizal symbiosis.</title>
        <authorList>
            <consortium name="DOE Joint Genome Institute"/>
            <person name="Martino E."/>
            <person name="Morin E."/>
            <person name="Grelet G."/>
            <person name="Kuo A."/>
            <person name="Kohler A."/>
            <person name="Daghino S."/>
            <person name="Barry K."/>
            <person name="Choi C."/>
            <person name="Cichocki N."/>
            <person name="Clum A."/>
            <person name="Copeland A."/>
            <person name="Hainaut M."/>
            <person name="Haridas S."/>
            <person name="Labutti K."/>
            <person name="Lindquist E."/>
            <person name="Lipzen A."/>
            <person name="Khouja H.-R."/>
            <person name="Murat C."/>
            <person name="Ohm R."/>
            <person name="Olson A."/>
            <person name="Spatafora J."/>
            <person name="Veneault-Fourrey C."/>
            <person name="Henrissat B."/>
            <person name="Grigoriev I."/>
            <person name="Martin F."/>
            <person name="Perotto S."/>
        </authorList>
    </citation>
    <scope>NUCLEOTIDE SEQUENCE [LARGE SCALE GENOMIC DNA]</scope>
    <source>
        <strain evidence="1 2">UAMH 7357</strain>
    </source>
</reference>
<protein>
    <submittedName>
        <fullName evidence="1">Uncharacterized protein</fullName>
    </submittedName>
</protein>